<dbReference type="KEGG" id="cjap:GWK36_06350"/>
<keyword evidence="1 2" id="KW-0597">Phosphoprotein</keyword>
<accession>A0A6G7VGD0</accession>
<dbReference type="RefSeq" id="WP_166272503.1">
    <property type="nucleotide sequence ID" value="NZ_CP048029.1"/>
</dbReference>
<protein>
    <submittedName>
        <fullName evidence="4">Response regulator</fullName>
    </submittedName>
</protein>
<dbReference type="Proteomes" id="UP000502699">
    <property type="component" value="Chromosome"/>
</dbReference>
<reference evidence="5" key="1">
    <citation type="submission" date="2020-01" db="EMBL/GenBank/DDBJ databases">
        <title>Caldichromatium gen. nov., sp. nov., a thermophilic purple sulfur bacterium member of the family Chromatiaceae isolated from Nakabusa hot spring, Japan.</title>
        <authorList>
            <person name="Saini M.K."/>
            <person name="Hanada S."/>
            <person name="Tank M."/>
        </authorList>
    </citation>
    <scope>NUCLEOTIDE SEQUENCE [LARGE SCALE GENOMIC DNA]</scope>
    <source>
        <strain evidence="5">No.7</strain>
    </source>
</reference>
<dbReference type="PANTHER" id="PTHR44591:SF3">
    <property type="entry name" value="RESPONSE REGULATORY DOMAIN-CONTAINING PROTEIN"/>
    <property type="match status" value="1"/>
</dbReference>
<dbReference type="PANTHER" id="PTHR44591">
    <property type="entry name" value="STRESS RESPONSE REGULATOR PROTEIN 1"/>
    <property type="match status" value="1"/>
</dbReference>
<proteinExistence type="predicted"/>
<dbReference type="Gene3D" id="3.40.50.2300">
    <property type="match status" value="1"/>
</dbReference>
<dbReference type="InterPro" id="IPR011006">
    <property type="entry name" value="CheY-like_superfamily"/>
</dbReference>
<evidence type="ECO:0000256" key="1">
    <source>
        <dbReference type="ARBA" id="ARBA00022553"/>
    </source>
</evidence>
<organism evidence="4 5">
    <name type="scientific">Caldichromatium japonicum</name>
    <dbReference type="NCBI Taxonomy" id="2699430"/>
    <lineage>
        <taxon>Bacteria</taxon>
        <taxon>Pseudomonadati</taxon>
        <taxon>Pseudomonadota</taxon>
        <taxon>Gammaproteobacteria</taxon>
        <taxon>Chromatiales</taxon>
        <taxon>Chromatiaceae</taxon>
        <taxon>Caldichromatium</taxon>
    </lineage>
</organism>
<evidence type="ECO:0000313" key="5">
    <source>
        <dbReference type="Proteomes" id="UP000502699"/>
    </source>
</evidence>
<keyword evidence="5" id="KW-1185">Reference proteome</keyword>
<dbReference type="SMART" id="SM00448">
    <property type="entry name" value="REC"/>
    <property type="match status" value="1"/>
</dbReference>
<feature type="domain" description="Response regulatory" evidence="3">
    <location>
        <begin position="8"/>
        <end position="123"/>
    </location>
</feature>
<dbReference type="Pfam" id="PF00072">
    <property type="entry name" value="Response_reg"/>
    <property type="match status" value="1"/>
</dbReference>
<evidence type="ECO:0000313" key="4">
    <source>
        <dbReference type="EMBL" id="QIK39133.1"/>
    </source>
</evidence>
<gene>
    <name evidence="4" type="ORF">GWK36_06350</name>
</gene>
<dbReference type="PROSITE" id="PS50110">
    <property type="entry name" value="RESPONSE_REGULATORY"/>
    <property type="match status" value="1"/>
</dbReference>
<dbReference type="InterPro" id="IPR050595">
    <property type="entry name" value="Bact_response_regulator"/>
</dbReference>
<dbReference type="GO" id="GO:0000160">
    <property type="term" value="P:phosphorelay signal transduction system"/>
    <property type="evidence" value="ECO:0007669"/>
    <property type="project" value="InterPro"/>
</dbReference>
<dbReference type="AlphaFoldDB" id="A0A6G7VGD0"/>
<dbReference type="CDD" id="cd00156">
    <property type="entry name" value="REC"/>
    <property type="match status" value="1"/>
</dbReference>
<evidence type="ECO:0000256" key="2">
    <source>
        <dbReference type="PROSITE-ProRule" id="PRU00169"/>
    </source>
</evidence>
<name>A0A6G7VGD0_9GAMM</name>
<dbReference type="InterPro" id="IPR001789">
    <property type="entry name" value="Sig_transdc_resp-reg_receiver"/>
</dbReference>
<dbReference type="SUPFAM" id="SSF52172">
    <property type="entry name" value="CheY-like"/>
    <property type="match status" value="1"/>
</dbReference>
<evidence type="ECO:0000259" key="3">
    <source>
        <dbReference type="PROSITE" id="PS50110"/>
    </source>
</evidence>
<feature type="modified residue" description="4-aspartylphosphate" evidence="2">
    <location>
        <position position="59"/>
    </location>
</feature>
<sequence>MVHTPQRSLLIVDDSRTSRILLRRLIEELRPQWRITEAASGEEALAMVERELADYISLDVNMTGMSGLEVAGRLKLHHPSIRIVICTANIQNYVRQTAEKAGVRFVAKPITPEVAEHMVALFEE</sequence>
<dbReference type="EMBL" id="CP048029">
    <property type="protein sequence ID" value="QIK39133.1"/>
    <property type="molecule type" value="Genomic_DNA"/>
</dbReference>